<feature type="transmembrane region" description="Helical" evidence="6">
    <location>
        <begin position="610"/>
        <end position="631"/>
    </location>
</feature>
<feature type="transmembrane region" description="Helical" evidence="6">
    <location>
        <begin position="12"/>
        <end position="31"/>
    </location>
</feature>
<dbReference type="KEGG" id="ruv:EC9_38860"/>
<dbReference type="EMBL" id="CP036261">
    <property type="protein sequence ID" value="QDS89686.1"/>
    <property type="molecule type" value="Genomic_DNA"/>
</dbReference>
<gene>
    <name evidence="8" type="ORF">EC9_38860</name>
</gene>
<keyword evidence="9" id="KW-1185">Reference proteome</keyword>
<evidence type="ECO:0000256" key="1">
    <source>
        <dbReference type="ARBA" id="ARBA00004651"/>
    </source>
</evidence>
<feature type="transmembrane region" description="Helical" evidence="6">
    <location>
        <begin position="392"/>
        <end position="412"/>
    </location>
</feature>
<feature type="transmembrane region" description="Helical" evidence="6">
    <location>
        <begin position="210"/>
        <end position="229"/>
    </location>
</feature>
<dbReference type="Gene3D" id="1.20.1640.10">
    <property type="entry name" value="Multidrug efflux transporter AcrB transmembrane domain"/>
    <property type="match status" value="2"/>
</dbReference>
<protein>
    <submittedName>
        <fullName evidence="8">MMPL family protein</fullName>
    </submittedName>
</protein>
<evidence type="ECO:0000259" key="7">
    <source>
        <dbReference type="PROSITE" id="PS50156"/>
    </source>
</evidence>
<evidence type="ECO:0000256" key="3">
    <source>
        <dbReference type="ARBA" id="ARBA00022692"/>
    </source>
</evidence>
<dbReference type="RefSeq" id="WP_145347554.1">
    <property type="nucleotide sequence ID" value="NZ_CP036261.1"/>
</dbReference>
<keyword evidence="2" id="KW-1003">Cell membrane</keyword>
<feature type="domain" description="SSD" evidence="7">
    <location>
        <begin position="618"/>
        <end position="732"/>
    </location>
</feature>
<dbReference type="AlphaFoldDB" id="A0A517M498"/>
<keyword evidence="4 6" id="KW-1133">Transmembrane helix</keyword>
<feature type="transmembrane region" description="Helical" evidence="6">
    <location>
        <begin position="299"/>
        <end position="324"/>
    </location>
</feature>
<feature type="transmembrane region" description="Helical" evidence="6">
    <location>
        <begin position="581"/>
        <end position="598"/>
    </location>
</feature>
<dbReference type="OrthoDB" id="221904at2"/>
<evidence type="ECO:0000256" key="6">
    <source>
        <dbReference type="SAM" id="Phobius"/>
    </source>
</evidence>
<dbReference type="InterPro" id="IPR050545">
    <property type="entry name" value="Mycobact_MmpL"/>
</dbReference>
<comment type="subcellular location">
    <subcellularLocation>
        <location evidence="1">Cell membrane</location>
        <topology evidence="1">Multi-pass membrane protein</topology>
    </subcellularLocation>
</comment>
<keyword evidence="3 6" id="KW-0812">Transmembrane</keyword>
<sequence>MRIWARLTVGQPILFLCIVLAVTVGCGMGLLRLRFDTSPNAVFSSNDRSSHQLSDLHEVFGPDDNDLLLMIEGDRLLEPRSIDRLRGLRDQLQSLEDVAGVASVFDLRRGSAMLPVLPEAIPPGWDAEKIRHDLTSHPSAAGQLISDSGELMVFWVLLKGSDLTQSQIGSAIAPIDTVIEGFETDSGLRVWKAGHPAIRDGVLSSIQGSLFYGSAFAMIAGMTASLLLFRGLAPVGVCMLGPTLGSIWTFGLMGWCGVAVGGLTSSLPSLIFVIGLTDAIHLLLAANRRLAAGHTRRRAIYASLLRVGPACLLTSLTTMIGFGSLRLSRLDAVAEFGLWAGIGAAAALIADLCVLPLAIRFLPESHLHSRRGSSVPWMEGMMAGVSRMPLRVPIRVSLLGIVAFFAMLPFAIDQKVDIRWTEAIPEADETNEALRLADAELGGALPVLIIIRWPETLSFPASEINVVAGRVSKAVKTTAGFAPPASIYNTLAGFPGRSWEEKYQFIEGRRGAVDRIFNPVQRQMLVSTRVPNDGAIALEERLLRLDAELQPIMATHPDFEIEVTGTVVAAAQNMRAVIGDLARSLSAASVLIFAVMSIQFRSLLIGLISFIPNMLPLLITAAGLSILGYPLQITSALTFSLCLGLAVDDTIHVITHFQQDRRPTRSVAESVRITMLRVGPALLLTTGILVAGFGSMLLNPMPAIKLFSALCCITMIAALIGDLILLPALLMVAFRKRAPLRWPRRAMVPTR</sequence>
<feature type="transmembrane region" description="Helical" evidence="6">
    <location>
        <begin position="637"/>
        <end position="657"/>
    </location>
</feature>
<evidence type="ECO:0000313" key="8">
    <source>
        <dbReference type="EMBL" id="QDS89686.1"/>
    </source>
</evidence>
<feature type="domain" description="SSD" evidence="7">
    <location>
        <begin position="249"/>
        <end position="361"/>
    </location>
</feature>
<reference evidence="8 9" key="1">
    <citation type="submission" date="2019-02" db="EMBL/GenBank/DDBJ databases">
        <title>Deep-cultivation of Planctomycetes and their phenomic and genomic characterization uncovers novel biology.</title>
        <authorList>
            <person name="Wiegand S."/>
            <person name="Jogler M."/>
            <person name="Boedeker C."/>
            <person name="Pinto D."/>
            <person name="Vollmers J."/>
            <person name="Rivas-Marin E."/>
            <person name="Kohn T."/>
            <person name="Peeters S.H."/>
            <person name="Heuer A."/>
            <person name="Rast P."/>
            <person name="Oberbeckmann S."/>
            <person name="Bunk B."/>
            <person name="Jeske O."/>
            <person name="Meyerdierks A."/>
            <person name="Storesund J.E."/>
            <person name="Kallscheuer N."/>
            <person name="Luecker S."/>
            <person name="Lage O.M."/>
            <person name="Pohl T."/>
            <person name="Merkel B.J."/>
            <person name="Hornburger P."/>
            <person name="Mueller R.-W."/>
            <person name="Bruemmer F."/>
            <person name="Labrenz M."/>
            <person name="Spormann A.M."/>
            <person name="Op den Camp H."/>
            <person name="Overmann J."/>
            <person name="Amann R."/>
            <person name="Jetten M.S.M."/>
            <person name="Mascher T."/>
            <person name="Medema M.H."/>
            <person name="Devos D.P."/>
            <person name="Kaster A.-K."/>
            <person name="Ovreas L."/>
            <person name="Rohde M."/>
            <person name="Galperin M.Y."/>
            <person name="Jogler C."/>
        </authorList>
    </citation>
    <scope>NUCLEOTIDE SEQUENCE [LARGE SCALE GENOMIC DNA]</scope>
    <source>
        <strain evidence="8 9">EC9</strain>
    </source>
</reference>
<dbReference type="PROSITE" id="PS50156">
    <property type="entry name" value="SSD"/>
    <property type="match status" value="2"/>
</dbReference>
<evidence type="ECO:0000256" key="5">
    <source>
        <dbReference type="ARBA" id="ARBA00023136"/>
    </source>
</evidence>
<dbReference type="GO" id="GO:0005886">
    <property type="term" value="C:plasma membrane"/>
    <property type="evidence" value="ECO:0007669"/>
    <property type="project" value="UniProtKB-SubCell"/>
</dbReference>
<feature type="transmembrane region" description="Helical" evidence="6">
    <location>
        <begin position="336"/>
        <end position="362"/>
    </location>
</feature>
<name>A0A517M498_9BACT</name>
<accession>A0A517M498</accession>
<organism evidence="8 9">
    <name type="scientific">Rosistilla ulvae</name>
    <dbReference type="NCBI Taxonomy" id="1930277"/>
    <lineage>
        <taxon>Bacteria</taxon>
        <taxon>Pseudomonadati</taxon>
        <taxon>Planctomycetota</taxon>
        <taxon>Planctomycetia</taxon>
        <taxon>Pirellulales</taxon>
        <taxon>Pirellulaceae</taxon>
        <taxon>Rosistilla</taxon>
    </lineage>
</organism>
<dbReference type="PANTHER" id="PTHR33406">
    <property type="entry name" value="MEMBRANE PROTEIN MJ1562-RELATED"/>
    <property type="match status" value="1"/>
</dbReference>
<feature type="transmembrane region" description="Helical" evidence="6">
    <location>
        <begin position="236"/>
        <end position="260"/>
    </location>
</feature>
<dbReference type="PANTHER" id="PTHR33406:SF12">
    <property type="entry name" value="BLR2997 PROTEIN"/>
    <property type="match status" value="1"/>
</dbReference>
<evidence type="ECO:0000256" key="4">
    <source>
        <dbReference type="ARBA" id="ARBA00022989"/>
    </source>
</evidence>
<feature type="transmembrane region" description="Helical" evidence="6">
    <location>
        <begin position="266"/>
        <end position="287"/>
    </location>
</feature>
<proteinExistence type="predicted"/>
<feature type="transmembrane region" description="Helical" evidence="6">
    <location>
        <begin position="678"/>
        <end position="698"/>
    </location>
</feature>
<keyword evidence="5 6" id="KW-0472">Membrane</keyword>
<evidence type="ECO:0000256" key="2">
    <source>
        <dbReference type="ARBA" id="ARBA00022475"/>
    </source>
</evidence>
<evidence type="ECO:0000313" key="9">
    <source>
        <dbReference type="Proteomes" id="UP000319557"/>
    </source>
</evidence>
<dbReference type="Pfam" id="PF03176">
    <property type="entry name" value="MMPL"/>
    <property type="match status" value="2"/>
</dbReference>
<dbReference type="InterPro" id="IPR004869">
    <property type="entry name" value="MMPL_dom"/>
</dbReference>
<dbReference type="Proteomes" id="UP000319557">
    <property type="component" value="Chromosome"/>
</dbReference>
<feature type="transmembrane region" description="Helical" evidence="6">
    <location>
        <begin position="704"/>
        <end position="734"/>
    </location>
</feature>
<dbReference type="PROSITE" id="PS51257">
    <property type="entry name" value="PROKAR_LIPOPROTEIN"/>
    <property type="match status" value="1"/>
</dbReference>
<dbReference type="SUPFAM" id="SSF82866">
    <property type="entry name" value="Multidrug efflux transporter AcrB transmembrane domain"/>
    <property type="match status" value="2"/>
</dbReference>
<dbReference type="InterPro" id="IPR000731">
    <property type="entry name" value="SSD"/>
</dbReference>